<keyword evidence="5" id="KW-0406">Ion transport</keyword>
<feature type="transmembrane region" description="Helical" evidence="10">
    <location>
        <begin position="186"/>
        <end position="210"/>
    </location>
</feature>
<keyword evidence="2" id="KW-0813">Transport</keyword>
<dbReference type="InterPro" id="IPR001807">
    <property type="entry name" value="ClC"/>
</dbReference>
<dbReference type="PANTHER" id="PTHR43427:SF6">
    <property type="entry name" value="CHLORIDE CHANNEL PROTEIN CLC-E"/>
    <property type="match status" value="1"/>
</dbReference>
<keyword evidence="3 10" id="KW-0812">Transmembrane</keyword>
<reference evidence="11 12" key="1">
    <citation type="submission" date="2019-06" db="EMBL/GenBank/DDBJ databases">
        <title>Genome sequence of Rhodobacteraceae bacterium D4M1.</title>
        <authorList>
            <person name="Cao J."/>
        </authorList>
    </citation>
    <scope>NUCLEOTIDE SEQUENCE [LARGE SCALE GENOMIC DNA]</scope>
    <source>
        <strain evidence="11 12">D4M1</strain>
    </source>
</reference>
<dbReference type="Proteomes" id="UP000305888">
    <property type="component" value="Chromosome"/>
</dbReference>
<dbReference type="KEGG" id="ppru:FDP22_00995"/>
<feature type="transmembrane region" description="Helical" evidence="10">
    <location>
        <begin position="333"/>
        <end position="352"/>
    </location>
</feature>
<evidence type="ECO:0000313" key="11">
    <source>
        <dbReference type="EMBL" id="QDL93531.1"/>
    </source>
</evidence>
<feature type="transmembrane region" description="Helical" evidence="10">
    <location>
        <begin position="231"/>
        <end position="253"/>
    </location>
</feature>
<dbReference type="CDD" id="cd00400">
    <property type="entry name" value="Voltage_gated_ClC"/>
    <property type="match status" value="1"/>
</dbReference>
<feature type="transmembrane region" description="Helical" evidence="10">
    <location>
        <begin position="396"/>
        <end position="418"/>
    </location>
</feature>
<dbReference type="PANTHER" id="PTHR43427">
    <property type="entry name" value="CHLORIDE CHANNEL PROTEIN CLC-E"/>
    <property type="match status" value="1"/>
</dbReference>
<dbReference type="EMBL" id="CP040818">
    <property type="protein sequence ID" value="QDL93531.1"/>
    <property type="molecule type" value="Genomic_DNA"/>
</dbReference>
<evidence type="ECO:0000256" key="8">
    <source>
        <dbReference type="ARBA" id="ARBA00023214"/>
    </source>
</evidence>
<dbReference type="GO" id="GO:0034707">
    <property type="term" value="C:chloride channel complex"/>
    <property type="evidence" value="ECO:0007669"/>
    <property type="project" value="UniProtKB-KW"/>
</dbReference>
<dbReference type="OrthoDB" id="9767361at2"/>
<dbReference type="PRINTS" id="PR00762">
    <property type="entry name" value="CLCHANNEL"/>
</dbReference>
<evidence type="ECO:0000313" key="12">
    <source>
        <dbReference type="Proteomes" id="UP000305888"/>
    </source>
</evidence>
<dbReference type="RefSeq" id="WP_138577352.1">
    <property type="nucleotide sequence ID" value="NZ_CP040818.1"/>
</dbReference>
<sequence>MAARARGPNRMRFWLTALATGLAAGYAAVGFRMAIFELQTFLYGADDVTLATTLASAPWYLVLAIPVLGGLVVGVLLHRFTHDGKVHSVTTVIEGAALHDGRVDRRAGLASALASLITLSTGGSTGREGPVVHLGAVISSWVADRIRADGMTARDLMGCAAAAAVAASFNAPIAGALFALEVVLRHFALHAIAPITVAAVAGAVVSRLHIGNVTEFHLPVSQLAFYVELPAFMLLGLLSGLVATILVRSVLLAEAVADTVTASLRIPRWVRPGISGFLLGLLALGFPHIIGVGYETTRSALLGEFGFWAAVVLVATKVIAVALTFGGRMGGGIFSPSLMIGALTGLAFGHVATALMPGVSGTEALYALAGTGAVAAGVLGAPLSTTMIVFELTGDWHTGVAVMLAVSLSSALASRLVTRSFFLTQLARQGKPIARGVQDYVACTIGLAALIRPLQPGDAPRAAALMAEGRVLEEGARLDAAMPLFRDGAVPVLAVLRGAEPVGLLHEADALRAFSAALVKAGREEHS</sequence>
<evidence type="ECO:0000256" key="2">
    <source>
        <dbReference type="ARBA" id="ARBA00022448"/>
    </source>
</evidence>
<evidence type="ECO:0000256" key="5">
    <source>
        <dbReference type="ARBA" id="ARBA00023065"/>
    </source>
</evidence>
<gene>
    <name evidence="11" type="ORF">FDP22_00995</name>
</gene>
<dbReference type="Pfam" id="PF00654">
    <property type="entry name" value="Voltage_CLC"/>
    <property type="match status" value="1"/>
</dbReference>
<evidence type="ECO:0000256" key="6">
    <source>
        <dbReference type="ARBA" id="ARBA00023136"/>
    </source>
</evidence>
<keyword evidence="4 10" id="KW-1133">Transmembrane helix</keyword>
<evidence type="ECO:0000256" key="1">
    <source>
        <dbReference type="ARBA" id="ARBA00004141"/>
    </source>
</evidence>
<comment type="subcellular location">
    <subcellularLocation>
        <location evidence="1">Membrane</location>
        <topology evidence="1">Multi-pass membrane protein</topology>
    </subcellularLocation>
</comment>
<dbReference type="SUPFAM" id="SSF81340">
    <property type="entry name" value="Clc chloride channel"/>
    <property type="match status" value="1"/>
</dbReference>
<proteinExistence type="predicted"/>
<keyword evidence="9" id="KW-0407">Ion channel</keyword>
<dbReference type="InterPro" id="IPR014743">
    <property type="entry name" value="Cl-channel_core"/>
</dbReference>
<dbReference type="AlphaFoldDB" id="A0A5B8FIA3"/>
<evidence type="ECO:0000256" key="4">
    <source>
        <dbReference type="ARBA" id="ARBA00022989"/>
    </source>
</evidence>
<name>A0A5B8FIA3_9RHOB</name>
<feature type="transmembrane region" description="Helical" evidence="10">
    <location>
        <begin position="364"/>
        <end position="390"/>
    </location>
</feature>
<keyword evidence="6 10" id="KW-0472">Membrane</keyword>
<keyword evidence="7" id="KW-0869">Chloride channel</keyword>
<evidence type="ECO:0000256" key="3">
    <source>
        <dbReference type="ARBA" id="ARBA00022692"/>
    </source>
</evidence>
<evidence type="ECO:0000256" key="9">
    <source>
        <dbReference type="ARBA" id="ARBA00023303"/>
    </source>
</evidence>
<evidence type="ECO:0000256" key="7">
    <source>
        <dbReference type="ARBA" id="ARBA00023173"/>
    </source>
</evidence>
<accession>A0A5B8FIA3</accession>
<keyword evidence="12" id="KW-1185">Reference proteome</keyword>
<feature type="transmembrane region" description="Helical" evidence="10">
    <location>
        <begin position="57"/>
        <end position="77"/>
    </location>
</feature>
<dbReference type="Gene3D" id="1.10.3080.10">
    <property type="entry name" value="Clc chloride channel"/>
    <property type="match status" value="1"/>
</dbReference>
<dbReference type="InterPro" id="IPR050368">
    <property type="entry name" value="ClC-type_chloride_channel"/>
</dbReference>
<protein>
    <submittedName>
        <fullName evidence="11">Chloride channel protein</fullName>
    </submittedName>
</protein>
<feature type="transmembrane region" description="Helical" evidence="10">
    <location>
        <begin position="273"/>
        <end position="293"/>
    </location>
</feature>
<organism evidence="11 12">
    <name type="scientific">Paroceanicella profunda</name>
    <dbReference type="NCBI Taxonomy" id="2579971"/>
    <lineage>
        <taxon>Bacteria</taxon>
        <taxon>Pseudomonadati</taxon>
        <taxon>Pseudomonadota</taxon>
        <taxon>Alphaproteobacteria</taxon>
        <taxon>Rhodobacterales</taxon>
        <taxon>Paracoccaceae</taxon>
        <taxon>Paroceanicella</taxon>
    </lineage>
</organism>
<dbReference type="GO" id="GO:0005254">
    <property type="term" value="F:chloride channel activity"/>
    <property type="evidence" value="ECO:0007669"/>
    <property type="project" value="UniProtKB-KW"/>
</dbReference>
<feature type="transmembrane region" description="Helical" evidence="10">
    <location>
        <begin position="305"/>
        <end position="327"/>
    </location>
</feature>
<keyword evidence="8" id="KW-0868">Chloride</keyword>
<feature type="transmembrane region" description="Helical" evidence="10">
    <location>
        <begin position="156"/>
        <end position="180"/>
    </location>
</feature>
<evidence type="ECO:0000256" key="10">
    <source>
        <dbReference type="SAM" id="Phobius"/>
    </source>
</evidence>